<dbReference type="InterPro" id="IPR006441">
    <property type="entry name" value="Phage_P2_GpN"/>
</dbReference>
<sequence>MKKNTRQLYGKLLAGMAKTYGISVADVSKEFAIEIPQETVLNDKIQESSDFLTRITMATVDDTKGQALEMGVEGLLAKRTEITGGAVRQPNMLGGPTGSSWEVAFTEFDVAIKYITLDQWARYKDFFQRYMNAVRRQIALDKITIGFHGESRATTTDPVANPLGQDVNVGWLKLIETQAPERYMKEGLVTDVISIGAAGDYKNLDALVYDLFAAIPVEHRTGNEVVIVGAALVADDVSKGLTKNAGTPTEKAVGITELSSTYGGLPAIQVPKFPDMGVLVTDLENLHLYNQEGRMRRNSVEESNANRVVDYISSNDAYAIGNLKAVSAVHAANMIFKEA</sequence>
<dbReference type="AlphaFoldDB" id="R4YSF7"/>
<dbReference type="STRING" id="698738.OLEAN_C08680"/>
<dbReference type="NCBIfam" id="TIGR01551">
    <property type="entry name" value="major_capsid_P2"/>
    <property type="match status" value="1"/>
</dbReference>
<dbReference type="KEGG" id="oai:OLEAN_C08680"/>
<dbReference type="OrthoDB" id="5464529at2"/>
<dbReference type="PATRIC" id="fig|698738.3.peg.906"/>
<dbReference type="EMBL" id="FO203512">
    <property type="protein sequence ID" value="CCK75044.1"/>
    <property type="molecule type" value="Genomic_DNA"/>
</dbReference>
<dbReference type="Pfam" id="PF05125">
    <property type="entry name" value="Phage_cap_P2"/>
    <property type="match status" value="1"/>
</dbReference>
<dbReference type="HOGENOM" id="CLU_049296_1_0_6"/>
<dbReference type="Proteomes" id="UP000032749">
    <property type="component" value="Chromosome"/>
</dbReference>
<name>R4YSF7_OLEAN</name>
<reference evidence="1 2" key="1">
    <citation type="journal article" date="2013" name="Nat. Commun.">
        <title>Genome sequence and functional genomic analysis of the oil-degrading bacterium Oleispira antarctica.</title>
        <authorList>
            <person name="Kube M."/>
            <person name="Chernikova T.N."/>
            <person name="Al-Ramahi Y."/>
            <person name="Beloqui A."/>
            <person name="Lopez-Cortez N."/>
            <person name="Guazzaroni M.E."/>
            <person name="Heipieper H.J."/>
            <person name="Klages S."/>
            <person name="Kotsyurbenko O.R."/>
            <person name="Langer I."/>
            <person name="Nechitaylo T.Y."/>
            <person name="Lunsdorf H."/>
            <person name="Fernandez M."/>
            <person name="Juarez S."/>
            <person name="Ciordia S."/>
            <person name="Singer A."/>
            <person name="Kagan O."/>
            <person name="Egorova O."/>
            <person name="Petit P.A."/>
            <person name="Stogios P."/>
            <person name="Kim Y."/>
            <person name="Tchigvintsev A."/>
            <person name="Flick R."/>
            <person name="Denaro R."/>
            <person name="Genovese M."/>
            <person name="Albar J.P."/>
            <person name="Reva O.N."/>
            <person name="Martinez-Gomariz M."/>
            <person name="Tran H."/>
            <person name="Ferrer M."/>
            <person name="Savchenko A."/>
            <person name="Yakunin A.F."/>
            <person name="Yakimov M.M."/>
            <person name="Golyshina O.V."/>
            <person name="Reinhardt R."/>
            <person name="Golyshin P.N."/>
        </authorList>
    </citation>
    <scope>NUCLEOTIDE SEQUENCE [LARGE SCALE GENOMIC DNA]</scope>
</reference>
<evidence type="ECO:0000313" key="2">
    <source>
        <dbReference type="Proteomes" id="UP000032749"/>
    </source>
</evidence>
<protein>
    <submittedName>
        <fullName evidence="1">Phage major capsid protein, P2 family protein</fullName>
    </submittedName>
</protein>
<accession>R4YSF7</accession>
<proteinExistence type="predicted"/>
<gene>
    <name evidence="1" type="ORF">OLEAN_C08680</name>
</gene>
<keyword evidence="2" id="KW-1185">Reference proteome</keyword>
<evidence type="ECO:0000313" key="1">
    <source>
        <dbReference type="EMBL" id="CCK75044.1"/>
    </source>
</evidence>
<organism evidence="1 2">
    <name type="scientific">Oleispira antarctica RB-8</name>
    <dbReference type="NCBI Taxonomy" id="698738"/>
    <lineage>
        <taxon>Bacteria</taxon>
        <taxon>Pseudomonadati</taxon>
        <taxon>Pseudomonadota</taxon>
        <taxon>Gammaproteobacteria</taxon>
        <taxon>Oceanospirillales</taxon>
        <taxon>Oceanospirillaceae</taxon>
        <taxon>Oleispira</taxon>
    </lineage>
</organism>